<evidence type="ECO:0000313" key="1">
    <source>
        <dbReference type="EMBL" id="GAM62667.1"/>
    </source>
</evidence>
<dbReference type="Gene3D" id="3.90.190.20">
    <property type="entry name" value="Mur ligase, C-terminal domain"/>
    <property type="match status" value="1"/>
</dbReference>
<dbReference type="EMBL" id="BBSA01000006">
    <property type="protein sequence ID" value="GAM62667.1"/>
    <property type="molecule type" value="Genomic_DNA"/>
</dbReference>
<protein>
    <submittedName>
        <fullName evidence="1">Uncharacterized protein</fullName>
    </submittedName>
</protein>
<accession>A0A0B8PDF9</accession>
<dbReference type="GO" id="GO:0016881">
    <property type="term" value="F:acid-amino acid ligase activity"/>
    <property type="evidence" value="ECO:0007669"/>
    <property type="project" value="InterPro"/>
</dbReference>
<name>A0A0B8PDF9_9VIBR</name>
<reference evidence="1 2" key="2">
    <citation type="submission" date="2015-01" db="EMBL/GenBank/DDBJ databases">
        <authorList>
            <consortium name="NBRP consortium"/>
            <person name="Sawabe T."/>
            <person name="Meirelles P."/>
            <person name="Feng G."/>
            <person name="Sayaka M."/>
            <person name="Hattori M."/>
            <person name="Ohkuma M."/>
        </authorList>
    </citation>
    <scope>NUCLEOTIDE SEQUENCE [LARGE SCALE GENOMIC DNA]</scope>
    <source>
        <strain evidence="1 2">JCM19232</strain>
    </source>
</reference>
<comment type="caution">
    <text evidence="1">The sequence shown here is derived from an EMBL/GenBank/DDBJ whole genome shotgun (WGS) entry which is preliminary data.</text>
</comment>
<dbReference type="SUPFAM" id="SSF53244">
    <property type="entry name" value="MurD-like peptide ligases, peptide-binding domain"/>
    <property type="match status" value="1"/>
</dbReference>
<dbReference type="InterPro" id="IPR036615">
    <property type="entry name" value="Mur_ligase_C_dom_sf"/>
</dbReference>
<evidence type="ECO:0000313" key="2">
    <source>
        <dbReference type="Proteomes" id="UP000031670"/>
    </source>
</evidence>
<organism evidence="1 2">
    <name type="scientific">Vibrio ishigakensis</name>
    <dbReference type="NCBI Taxonomy" id="1481914"/>
    <lineage>
        <taxon>Bacteria</taxon>
        <taxon>Pseudomonadati</taxon>
        <taxon>Pseudomonadota</taxon>
        <taxon>Gammaproteobacteria</taxon>
        <taxon>Vibrionales</taxon>
        <taxon>Vibrionaceae</taxon>
        <taxon>Vibrio</taxon>
    </lineage>
</organism>
<gene>
    <name evidence="1" type="ORF">JCM19232_1824</name>
</gene>
<proteinExistence type="predicted"/>
<dbReference type="AlphaFoldDB" id="A0A0B8PDF9"/>
<reference evidence="1 2" key="1">
    <citation type="submission" date="2015-01" db="EMBL/GenBank/DDBJ databases">
        <title>Vibrio sp. C5 JCM 19232 whole genome shotgun sequence.</title>
        <authorList>
            <person name="Sawabe T."/>
            <person name="Meirelles P."/>
            <person name="Feng G."/>
            <person name="Sayaka M."/>
            <person name="Hattori M."/>
            <person name="Ohkuma M."/>
        </authorList>
    </citation>
    <scope>NUCLEOTIDE SEQUENCE [LARGE SCALE GENOMIC DNA]</scope>
    <source>
        <strain evidence="1 2">JCM19232</strain>
    </source>
</reference>
<sequence>MMAEIGEKFADQIILTDDNPRSEDSQQIIQDMLKGVSDQNMYRSSMIDLAPCPMLLKMPQLKTLS</sequence>
<dbReference type="Proteomes" id="UP000031670">
    <property type="component" value="Unassembled WGS sequence"/>
</dbReference>